<name>A0A8D8QQE7_9HEMI</name>
<protein>
    <submittedName>
        <fullName evidence="5">PDZ and LIM domain protein 2</fullName>
    </submittedName>
</protein>
<dbReference type="InterPro" id="IPR050604">
    <property type="entry name" value="PDZ-LIM_domain"/>
</dbReference>
<organism evidence="5">
    <name type="scientific">Cacopsylla melanoneura</name>
    <dbReference type="NCBI Taxonomy" id="428564"/>
    <lineage>
        <taxon>Eukaryota</taxon>
        <taxon>Metazoa</taxon>
        <taxon>Ecdysozoa</taxon>
        <taxon>Arthropoda</taxon>
        <taxon>Hexapoda</taxon>
        <taxon>Insecta</taxon>
        <taxon>Pterygota</taxon>
        <taxon>Neoptera</taxon>
        <taxon>Paraneoptera</taxon>
        <taxon>Hemiptera</taxon>
        <taxon>Sternorrhyncha</taxon>
        <taxon>Psylloidea</taxon>
        <taxon>Psyllidae</taxon>
        <taxon>Psyllinae</taxon>
        <taxon>Cacopsylla</taxon>
    </lineage>
</organism>
<feature type="domain" description="PDZ" evidence="4">
    <location>
        <begin position="13"/>
        <end position="95"/>
    </location>
</feature>
<dbReference type="GO" id="GO:0030036">
    <property type="term" value="P:actin cytoskeleton organization"/>
    <property type="evidence" value="ECO:0007669"/>
    <property type="project" value="TreeGrafter"/>
</dbReference>
<dbReference type="AlphaFoldDB" id="A0A8D8QQE7"/>
<accession>A0A8D8QQE7</accession>
<evidence type="ECO:0000259" key="4">
    <source>
        <dbReference type="PROSITE" id="PS50106"/>
    </source>
</evidence>
<dbReference type="GO" id="GO:0051371">
    <property type="term" value="F:muscle alpha-actinin binding"/>
    <property type="evidence" value="ECO:0007669"/>
    <property type="project" value="TreeGrafter"/>
</dbReference>
<comment type="subcellular location">
    <subcellularLocation>
        <location evidence="1">Cytoplasm</location>
    </subcellularLocation>
</comment>
<dbReference type="GO" id="GO:0003779">
    <property type="term" value="F:actin binding"/>
    <property type="evidence" value="ECO:0007669"/>
    <property type="project" value="TreeGrafter"/>
</dbReference>
<dbReference type="PANTHER" id="PTHR24214:SF38">
    <property type="entry name" value="PDZ AND LIM DOMAIN PROTEIN ZASP-RELATED"/>
    <property type="match status" value="1"/>
</dbReference>
<keyword evidence="3" id="KW-0479">Metal-binding</keyword>
<dbReference type="InterPro" id="IPR001478">
    <property type="entry name" value="PDZ"/>
</dbReference>
<evidence type="ECO:0000256" key="1">
    <source>
        <dbReference type="ARBA" id="ARBA00004496"/>
    </source>
</evidence>
<dbReference type="Gene3D" id="2.30.42.10">
    <property type="match status" value="1"/>
</dbReference>
<keyword evidence="3" id="KW-0440">LIM domain</keyword>
<reference evidence="5" key="1">
    <citation type="submission" date="2021-05" db="EMBL/GenBank/DDBJ databases">
        <authorList>
            <person name="Alioto T."/>
            <person name="Alioto T."/>
            <person name="Gomez Garrido J."/>
        </authorList>
    </citation>
    <scope>NUCLEOTIDE SEQUENCE</scope>
</reference>
<dbReference type="EMBL" id="HBUF01091261">
    <property type="protein sequence ID" value="CAG6635767.1"/>
    <property type="molecule type" value="Transcribed_RNA"/>
</dbReference>
<evidence type="ECO:0000256" key="3">
    <source>
        <dbReference type="ARBA" id="ARBA00023038"/>
    </source>
</evidence>
<dbReference type="PANTHER" id="PTHR24214">
    <property type="entry name" value="PDZ AND LIM DOMAIN PROTEIN ZASP"/>
    <property type="match status" value="1"/>
</dbReference>
<keyword evidence="2" id="KW-0963">Cytoplasm</keyword>
<dbReference type="Pfam" id="PF00595">
    <property type="entry name" value="PDZ"/>
    <property type="match status" value="1"/>
</dbReference>
<evidence type="ECO:0000313" key="5">
    <source>
        <dbReference type="EMBL" id="CAG6635767.1"/>
    </source>
</evidence>
<keyword evidence="3" id="KW-0862">Zinc</keyword>
<dbReference type="SUPFAM" id="SSF50156">
    <property type="entry name" value="PDZ domain-like"/>
    <property type="match status" value="1"/>
</dbReference>
<dbReference type="SMART" id="SM00228">
    <property type="entry name" value="PDZ"/>
    <property type="match status" value="1"/>
</dbReference>
<dbReference type="GO" id="GO:0031941">
    <property type="term" value="C:filamentous actin"/>
    <property type="evidence" value="ECO:0007669"/>
    <property type="project" value="TreeGrafter"/>
</dbReference>
<dbReference type="GO" id="GO:0030018">
    <property type="term" value="C:Z disc"/>
    <property type="evidence" value="ECO:0007669"/>
    <property type="project" value="TreeGrafter"/>
</dbReference>
<sequence length="204" mass="22548">MMQTPQPHNNTFTVVLRRPNRHHSWGLRIAGGCDLESPIVVTKVYPNTPAAAELKRGDIIRKITDYDARDVRHKDATNLFQTSDTSITLAIQRSPPGDKNKASISRSVTPLPGIVDYCQKESDASSSSLAIESYHNYIDHQHAHRAQAVASPFDYFSQEDLNHMIKEQPYRTNPLACAAASLSAYGAYAPDPYYGGYYGYSGAG</sequence>
<dbReference type="GO" id="GO:0001725">
    <property type="term" value="C:stress fiber"/>
    <property type="evidence" value="ECO:0007669"/>
    <property type="project" value="TreeGrafter"/>
</dbReference>
<dbReference type="GO" id="GO:0005912">
    <property type="term" value="C:adherens junction"/>
    <property type="evidence" value="ECO:0007669"/>
    <property type="project" value="TreeGrafter"/>
</dbReference>
<dbReference type="InterPro" id="IPR036034">
    <property type="entry name" value="PDZ_sf"/>
</dbReference>
<proteinExistence type="predicted"/>
<dbReference type="GO" id="GO:0061061">
    <property type="term" value="P:muscle structure development"/>
    <property type="evidence" value="ECO:0007669"/>
    <property type="project" value="TreeGrafter"/>
</dbReference>
<dbReference type="PROSITE" id="PS50106">
    <property type="entry name" value="PDZ"/>
    <property type="match status" value="1"/>
</dbReference>
<evidence type="ECO:0000256" key="2">
    <source>
        <dbReference type="ARBA" id="ARBA00022490"/>
    </source>
</evidence>